<evidence type="ECO:0000256" key="3">
    <source>
        <dbReference type="ARBA" id="ARBA00061308"/>
    </source>
</evidence>
<dbReference type="PANTHER" id="PTHR21331:SF2">
    <property type="entry name" value="BRCA1-ASSOCIATED ATM ACTIVATOR 1"/>
    <property type="match status" value="1"/>
</dbReference>
<name>A0ABQ8T583_PERAM</name>
<dbReference type="Proteomes" id="UP001148838">
    <property type="component" value="Unassembled WGS sequence"/>
</dbReference>
<comment type="subcellular location">
    <subcellularLocation>
        <location evidence="1">Cytoplasm</location>
    </subcellularLocation>
</comment>
<keyword evidence="2" id="KW-0963">Cytoplasm</keyword>
<reference evidence="4 5" key="1">
    <citation type="journal article" date="2022" name="Allergy">
        <title>Genome assembly and annotation of Periplaneta americana reveal a comprehensive cockroach allergen profile.</title>
        <authorList>
            <person name="Wang L."/>
            <person name="Xiong Q."/>
            <person name="Saelim N."/>
            <person name="Wang L."/>
            <person name="Nong W."/>
            <person name="Wan A.T."/>
            <person name="Shi M."/>
            <person name="Liu X."/>
            <person name="Cao Q."/>
            <person name="Hui J.H.L."/>
            <person name="Sookrung N."/>
            <person name="Leung T.F."/>
            <person name="Tungtrongchitr A."/>
            <person name="Tsui S.K.W."/>
        </authorList>
    </citation>
    <scope>NUCLEOTIDE SEQUENCE [LARGE SCALE GENOMIC DNA]</scope>
    <source>
        <strain evidence="4">PWHHKU_190912</strain>
    </source>
</reference>
<keyword evidence="5" id="KW-1185">Reference proteome</keyword>
<evidence type="ECO:0000313" key="5">
    <source>
        <dbReference type="Proteomes" id="UP001148838"/>
    </source>
</evidence>
<dbReference type="Gene3D" id="1.25.10.10">
    <property type="entry name" value="Leucine-rich Repeat Variant"/>
    <property type="match status" value="1"/>
</dbReference>
<sequence>MLPHVLDFCHRGELLRINGHNTVRSLIASSILQNASYEVYEEIGCISSDGSTRHADIIIIDRQKDKDVILDPTICFEMHKQQPQEELAVIAFQGFMYNLKNFIWQEPNTDGLTGSDFILQHPEQLGAVLDGLISLIRCFHITWRESVETICLFSFTQLLLKDPSLSPKLAVQGLQLMQAAIQNFMPPNLALLMNTLKDSSIDQLGPILQKRLHDMNWDVRDSALEVLQVVTTIAEIKFPAFQEHVLENELCPLVLVLAMDDTESYVRASAIKCLCSMVRVQRFWTDCLASQDLPSKMMVILQSESEGIVRREAAALLKEIYEHHKFLKAELGNVFMAMAYAAVSDLHWEVKVNALNFWEKVIERQMSDQGMIDGVFPSVTFSKENRKIVVLTEKEIKLRLNKVLEELARFKCLQVLLSALQDHDLQVVYKAADIITTLNSVLVRHGIMSDSEAPKPLPDLISNCEKPSTNKNFKGVYDSYGCEVKSSLASSDKVKQVKTTNMDSGEGETTIIQSRLTNDSEKVIEAIVNETDINLLADVYRDYLTVGNDITSVATNFKLDSHADVSAKEFLSVTSKLDLREMVTQKNQWLDYCSNNLHSLLDDILSSRAGTESNAMDCY</sequence>
<evidence type="ECO:0000256" key="1">
    <source>
        <dbReference type="ARBA" id="ARBA00004496"/>
    </source>
</evidence>
<protein>
    <recommendedName>
        <fullName evidence="6">BRCA1-associated ATM activator 1</fullName>
    </recommendedName>
</protein>
<evidence type="ECO:0008006" key="6">
    <source>
        <dbReference type="Google" id="ProtNLM"/>
    </source>
</evidence>
<proteinExistence type="inferred from homology"/>
<comment type="similarity">
    <text evidence="3">Belongs to the BRAT1 family.</text>
</comment>
<accession>A0ABQ8T583</accession>
<organism evidence="4 5">
    <name type="scientific">Periplaneta americana</name>
    <name type="common">American cockroach</name>
    <name type="synonym">Blatta americana</name>
    <dbReference type="NCBI Taxonomy" id="6978"/>
    <lineage>
        <taxon>Eukaryota</taxon>
        <taxon>Metazoa</taxon>
        <taxon>Ecdysozoa</taxon>
        <taxon>Arthropoda</taxon>
        <taxon>Hexapoda</taxon>
        <taxon>Insecta</taxon>
        <taxon>Pterygota</taxon>
        <taxon>Neoptera</taxon>
        <taxon>Polyneoptera</taxon>
        <taxon>Dictyoptera</taxon>
        <taxon>Blattodea</taxon>
        <taxon>Blattoidea</taxon>
        <taxon>Blattidae</taxon>
        <taxon>Blattinae</taxon>
        <taxon>Periplaneta</taxon>
    </lineage>
</organism>
<dbReference type="InterPro" id="IPR011989">
    <property type="entry name" value="ARM-like"/>
</dbReference>
<evidence type="ECO:0000256" key="2">
    <source>
        <dbReference type="ARBA" id="ARBA00022490"/>
    </source>
</evidence>
<dbReference type="PANTHER" id="PTHR21331">
    <property type="entry name" value="BRCA1-ASSOCIATED ATM ACTIVATOR 1"/>
    <property type="match status" value="1"/>
</dbReference>
<dbReference type="EMBL" id="JAJSOF020000015">
    <property type="protein sequence ID" value="KAJ4441108.1"/>
    <property type="molecule type" value="Genomic_DNA"/>
</dbReference>
<dbReference type="InterPro" id="IPR038904">
    <property type="entry name" value="BRAT1"/>
</dbReference>
<dbReference type="SUPFAM" id="SSF48371">
    <property type="entry name" value="ARM repeat"/>
    <property type="match status" value="1"/>
</dbReference>
<evidence type="ECO:0000313" key="4">
    <source>
        <dbReference type="EMBL" id="KAJ4441108.1"/>
    </source>
</evidence>
<comment type="caution">
    <text evidence="4">The sequence shown here is derived from an EMBL/GenBank/DDBJ whole genome shotgun (WGS) entry which is preliminary data.</text>
</comment>
<dbReference type="InterPro" id="IPR016024">
    <property type="entry name" value="ARM-type_fold"/>
</dbReference>
<gene>
    <name evidence="4" type="ORF">ANN_10958</name>
</gene>